<evidence type="ECO:0000313" key="3">
    <source>
        <dbReference type="Proteomes" id="UP000198528"/>
    </source>
</evidence>
<feature type="domain" description="DSBA-like thioredoxin" evidence="1">
    <location>
        <begin position="3"/>
        <end position="202"/>
    </location>
</feature>
<keyword evidence="3" id="KW-1185">Reference proteome</keyword>
<sequence length="228" mass="25038">MKVTYWSDYACPYCYIGETRLGKAIASLGLEGDVEVEMRAFELNPDAPYEVVGPTLDRFAAKYGLSKEEAAERIEGISRMGRGEGIEFNYATTLNTNMLDAHRLTKLAHSLGNTRFEGLCYEAYFVKNEVMADHGVLRKLAAEAGLPEADVERVLASDEYEDEVRADERDAYAMGVHAVPFFVVDGKYAISGCYPTEEMARVLERAHGESLAEGAAQGMACGPEGCSF</sequence>
<dbReference type="AlphaFoldDB" id="A0A1G6LFB4"/>
<dbReference type="PANTHER" id="PTHR13887:SF41">
    <property type="entry name" value="THIOREDOXIN SUPERFAMILY PROTEIN"/>
    <property type="match status" value="1"/>
</dbReference>
<proteinExistence type="predicted"/>
<dbReference type="EMBL" id="FMZL01000014">
    <property type="protein sequence ID" value="SDC42112.1"/>
    <property type="molecule type" value="Genomic_DNA"/>
</dbReference>
<dbReference type="PANTHER" id="PTHR13887">
    <property type="entry name" value="GLUTATHIONE S-TRANSFERASE KAPPA"/>
    <property type="match status" value="1"/>
</dbReference>
<dbReference type="InterPro" id="IPR001853">
    <property type="entry name" value="DSBA-like_thioredoxin_dom"/>
</dbReference>
<dbReference type="SUPFAM" id="SSF52833">
    <property type="entry name" value="Thioredoxin-like"/>
    <property type="match status" value="1"/>
</dbReference>
<evidence type="ECO:0000313" key="2">
    <source>
        <dbReference type="EMBL" id="SDC42112.1"/>
    </source>
</evidence>
<evidence type="ECO:0000259" key="1">
    <source>
        <dbReference type="Pfam" id="PF01323"/>
    </source>
</evidence>
<dbReference type="InterPro" id="IPR036249">
    <property type="entry name" value="Thioredoxin-like_sf"/>
</dbReference>
<dbReference type="GO" id="GO:0016491">
    <property type="term" value="F:oxidoreductase activity"/>
    <property type="evidence" value="ECO:0007669"/>
    <property type="project" value="InterPro"/>
</dbReference>
<dbReference type="RefSeq" id="WP_090846778.1">
    <property type="nucleotide sequence ID" value="NZ_FMZL01000014.1"/>
</dbReference>
<dbReference type="CDD" id="cd03024">
    <property type="entry name" value="DsbA_FrnE"/>
    <property type="match status" value="1"/>
</dbReference>
<gene>
    <name evidence="2" type="ORF">SAMN04487824_1143</name>
</gene>
<dbReference type="Proteomes" id="UP000198528">
    <property type="component" value="Unassembled WGS sequence"/>
</dbReference>
<dbReference type="GO" id="GO:0016853">
    <property type="term" value="F:isomerase activity"/>
    <property type="evidence" value="ECO:0007669"/>
    <property type="project" value="UniProtKB-KW"/>
</dbReference>
<keyword evidence="2" id="KW-0413">Isomerase</keyword>
<name>A0A1G6LFB4_9ACTN</name>
<protein>
    <submittedName>
        <fullName evidence="2">Predicted dithiol-disulfide isomerase, DsbA family</fullName>
    </submittedName>
</protein>
<accession>A0A1G6LFB4</accession>
<dbReference type="STRING" id="604330.SAMN04489857_0016"/>
<reference evidence="3" key="1">
    <citation type="submission" date="2016-10" db="EMBL/GenBank/DDBJ databases">
        <authorList>
            <person name="Varghese N."/>
            <person name="Submissions S."/>
        </authorList>
    </citation>
    <scope>NUCLEOTIDE SEQUENCE [LARGE SCALE GENOMIC DNA]</scope>
    <source>
        <strain evidence="3">DSM 22619</strain>
    </source>
</reference>
<dbReference type="Gene3D" id="3.40.30.10">
    <property type="entry name" value="Glutaredoxin"/>
    <property type="match status" value="1"/>
</dbReference>
<dbReference type="Pfam" id="PF01323">
    <property type="entry name" value="DSBA"/>
    <property type="match status" value="1"/>
</dbReference>
<organism evidence="2 3">
    <name type="scientific">Parafannyhessea umbonata</name>
    <dbReference type="NCBI Taxonomy" id="604330"/>
    <lineage>
        <taxon>Bacteria</taxon>
        <taxon>Bacillati</taxon>
        <taxon>Actinomycetota</taxon>
        <taxon>Coriobacteriia</taxon>
        <taxon>Coriobacteriales</taxon>
        <taxon>Atopobiaceae</taxon>
        <taxon>Parafannyhessea</taxon>
    </lineage>
</organism>